<dbReference type="PROSITE" id="PS50110">
    <property type="entry name" value="RESPONSE_REGULATORY"/>
    <property type="match status" value="1"/>
</dbReference>
<accession>A0A4S4FV28</accession>
<dbReference type="PROSITE" id="PS51755">
    <property type="entry name" value="OMPR_PHOB"/>
    <property type="match status" value="1"/>
</dbReference>
<dbReference type="InterPro" id="IPR001867">
    <property type="entry name" value="OmpR/PhoB-type_DNA-bd"/>
</dbReference>
<feature type="DNA-binding region" description="OmpR/PhoB-type" evidence="8">
    <location>
        <begin position="143"/>
        <end position="241"/>
    </location>
</feature>
<dbReference type="PANTHER" id="PTHR48111">
    <property type="entry name" value="REGULATOR OF RPOS"/>
    <property type="match status" value="1"/>
</dbReference>
<keyword evidence="3" id="KW-0902">Two-component regulatory system</keyword>
<dbReference type="Gene3D" id="1.10.10.10">
    <property type="entry name" value="Winged helix-like DNA-binding domain superfamily/Winged helix DNA-binding domain"/>
    <property type="match status" value="1"/>
</dbReference>
<evidence type="ECO:0000259" key="10">
    <source>
        <dbReference type="PROSITE" id="PS51755"/>
    </source>
</evidence>
<dbReference type="AlphaFoldDB" id="A0A4S4FV28"/>
<dbReference type="InterPro" id="IPR036388">
    <property type="entry name" value="WH-like_DNA-bd_sf"/>
</dbReference>
<sequence>MARWAHNGQHETNGCRSPMSRVLVVDDEPEMGGLLARGLRAEGYDVDVADHGIGALTLAGENEYQAALVDVMLPGMSGFELCRHLKARTPGLGIILVTARDAVDDRVRGLDAGADDYLIKPFAFAELTARLRSVLRREALSPSGQIELADLTLDIARRKVITADGELRLSGTEFDLLRVLAEHVGQTVPRSEILDEVWGSARYIDQNIVDQYVSYLRKKLDRASETVRIVTARGVGFALQAGR</sequence>
<gene>
    <name evidence="11" type="ORF">E6C70_10040</name>
</gene>
<feature type="domain" description="Response regulatory" evidence="9">
    <location>
        <begin position="21"/>
        <end position="135"/>
    </location>
</feature>
<evidence type="ECO:0000256" key="7">
    <source>
        <dbReference type="PROSITE-ProRule" id="PRU00169"/>
    </source>
</evidence>
<dbReference type="PANTHER" id="PTHR48111:SF22">
    <property type="entry name" value="REGULATOR OF RPOS"/>
    <property type="match status" value="1"/>
</dbReference>
<dbReference type="InterPro" id="IPR011006">
    <property type="entry name" value="CheY-like_superfamily"/>
</dbReference>
<evidence type="ECO:0000259" key="9">
    <source>
        <dbReference type="PROSITE" id="PS50110"/>
    </source>
</evidence>
<comment type="caution">
    <text evidence="11">The sequence shown here is derived from an EMBL/GenBank/DDBJ whole genome shotgun (WGS) entry which is preliminary data.</text>
</comment>
<dbReference type="SMART" id="SM00862">
    <property type="entry name" value="Trans_reg_C"/>
    <property type="match status" value="1"/>
</dbReference>
<dbReference type="InterPro" id="IPR039420">
    <property type="entry name" value="WalR-like"/>
</dbReference>
<keyword evidence="2 7" id="KW-0597">Phosphoprotein</keyword>
<name>A0A4S4FV28_9MICO</name>
<keyword evidence="5 8" id="KW-0238">DNA-binding</keyword>
<evidence type="ECO:0000256" key="8">
    <source>
        <dbReference type="PROSITE-ProRule" id="PRU01091"/>
    </source>
</evidence>
<keyword evidence="12" id="KW-1185">Reference proteome</keyword>
<dbReference type="Pfam" id="PF00486">
    <property type="entry name" value="Trans_reg_C"/>
    <property type="match status" value="1"/>
</dbReference>
<dbReference type="GO" id="GO:0032993">
    <property type="term" value="C:protein-DNA complex"/>
    <property type="evidence" value="ECO:0007669"/>
    <property type="project" value="TreeGrafter"/>
</dbReference>
<keyword evidence="4" id="KW-0805">Transcription regulation</keyword>
<evidence type="ECO:0000256" key="6">
    <source>
        <dbReference type="ARBA" id="ARBA00023163"/>
    </source>
</evidence>
<dbReference type="GO" id="GO:0005829">
    <property type="term" value="C:cytosol"/>
    <property type="evidence" value="ECO:0007669"/>
    <property type="project" value="TreeGrafter"/>
</dbReference>
<evidence type="ECO:0000313" key="12">
    <source>
        <dbReference type="Proteomes" id="UP000307380"/>
    </source>
</evidence>
<dbReference type="InterPro" id="IPR001789">
    <property type="entry name" value="Sig_transdc_resp-reg_receiver"/>
</dbReference>
<dbReference type="EMBL" id="SSSN01000006">
    <property type="protein sequence ID" value="THG34148.1"/>
    <property type="molecule type" value="Genomic_DNA"/>
</dbReference>
<reference evidence="11 12" key="1">
    <citation type="submission" date="2019-04" db="EMBL/GenBank/DDBJ databases">
        <authorList>
            <person name="Jiang L."/>
        </authorList>
    </citation>
    <scope>NUCLEOTIDE SEQUENCE [LARGE SCALE GENOMIC DNA]</scope>
    <source>
        <strain evidence="11 12">YIM 131861</strain>
    </source>
</reference>
<dbReference type="GO" id="GO:0006355">
    <property type="term" value="P:regulation of DNA-templated transcription"/>
    <property type="evidence" value="ECO:0007669"/>
    <property type="project" value="InterPro"/>
</dbReference>
<evidence type="ECO:0000256" key="1">
    <source>
        <dbReference type="ARBA" id="ARBA00004496"/>
    </source>
</evidence>
<feature type="modified residue" description="4-aspartylphosphate" evidence="7">
    <location>
        <position position="70"/>
    </location>
</feature>
<dbReference type="Gene3D" id="3.40.50.2300">
    <property type="match status" value="1"/>
</dbReference>
<evidence type="ECO:0000256" key="2">
    <source>
        <dbReference type="ARBA" id="ARBA00022553"/>
    </source>
</evidence>
<dbReference type="GO" id="GO:0000976">
    <property type="term" value="F:transcription cis-regulatory region binding"/>
    <property type="evidence" value="ECO:0007669"/>
    <property type="project" value="TreeGrafter"/>
</dbReference>
<protein>
    <submittedName>
        <fullName evidence="11">Response regulator transcription factor</fullName>
    </submittedName>
</protein>
<organism evidence="11 12">
    <name type="scientific">Orlajensenia flava</name>
    <dbReference type="NCBI Taxonomy" id="2565934"/>
    <lineage>
        <taxon>Bacteria</taxon>
        <taxon>Bacillati</taxon>
        <taxon>Actinomycetota</taxon>
        <taxon>Actinomycetes</taxon>
        <taxon>Micrococcales</taxon>
        <taxon>Microbacteriaceae</taxon>
        <taxon>Orlajensenia</taxon>
    </lineage>
</organism>
<evidence type="ECO:0000256" key="5">
    <source>
        <dbReference type="ARBA" id="ARBA00023125"/>
    </source>
</evidence>
<evidence type="ECO:0000313" key="11">
    <source>
        <dbReference type="EMBL" id="THG34148.1"/>
    </source>
</evidence>
<comment type="subcellular location">
    <subcellularLocation>
        <location evidence="1">Cytoplasm</location>
    </subcellularLocation>
</comment>
<feature type="domain" description="OmpR/PhoB-type" evidence="10">
    <location>
        <begin position="143"/>
        <end position="241"/>
    </location>
</feature>
<dbReference type="Proteomes" id="UP000307380">
    <property type="component" value="Unassembled WGS sequence"/>
</dbReference>
<keyword evidence="6" id="KW-0804">Transcription</keyword>
<evidence type="ECO:0000256" key="3">
    <source>
        <dbReference type="ARBA" id="ARBA00023012"/>
    </source>
</evidence>
<dbReference type="CDD" id="cd19935">
    <property type="entry name" value="REC_OmpR_CusR-like"/>
    <property type="match status" value="1"/>
</dbReference>
<dbReference type="GO" id="GO:0000156">
    <property type="term" value="F:phosphorelay response regulator activity"/>
    <property type="evidence" value="ECO:0007669"/>
    <property type="project" value="TreeGrafter"/>
</dbReference>
<dbReference type="CDD" id="cd00383">
    <property type="entry name" value="trans_reg_C"/>
    <property type="match status" value="1"/>
</dbReference>
<dbReference type="Pfam" id="PF00072">
    <property type="entry name" value="Response_reg"/>
    <property type="match status" value="1"/>
</dbReference>
<evidence type="ECO:0000256" key="4">
    <source>
        <dbReference type="ARBA" id="ARBA00023015"/>
    </source>
</evidence>
<proteinExistence type="predicted"/>
<dbReference type="SUPFAM" id="SSF52172">
    <property type="entry name" value="CheY-like"/>
    <property type="match status" value="1"/>
</dbReference>
<dbReference type="SMART" id="SM00448">
    <property type="entry name" value="REC"/>
    <property type="match status" value="1"/>
</dbReference>
<dbReference type="OrthoDB" id="9802426at2"/>